<keyword evidence="2" id="KW-1185">Reference proteome</keyword>
<evidence type="ECO:0000313" key="2">
    <source>
        <dbReference type="Proteomes" id="UP000785613"/>
    </source>
</evidence>
<dbReference type="EMBL" id="VUYU01000002">
    <property type="protein sequence ID" value="NHZ32857.1"/>
    <property type="molecule type" value="Genomic_DNA"/>
</dbReference>
<gene>
    <name evidence="1" type="ORF">F0185_04535</name>
</gene>
<sequence>MTFPDWLDEGCAWLAQVQKIGLSMAGRELLDRGRGWQRRGELLGWHQTGRLFQALAREDAPMSERAAALLDLAAWLTTARRVLQANALAADLAGQP</sequence>
<evidence type="ECO:0000313" key="1">
    <source>
        <dbReference type="EMBL" id="NHZ32857.1"/>
    </source>
</evidence>
<reference evidence="1 2" key="1">
    <citation type="submission" date="2019-09" db="EMBL/GenBank/DDBJ databases">
        <title>Taxonomy of Antarctic Massilia spp.: description of Massilia rubra sp. nov., Massilia aquatica sp. nov., Massilia mucilaginosa sp. nov., Massilia frigida sp. nov. isolated from streams, lakes and regoliths.</title>
        <authorList>
            <person name="Holochova P."/>
            <person name="Sedlacek I."/>
            <person name="Kralova S."/>
            <person name="Maslanova I."/>
            <person name="Busse H.-J."/>
            <person name="Stankova E."/>
            <person name="Vrbovska V."/>
            <person name="Kovarovic V."/>
            <person name="Bartak M."/>
            <person name="Svec P."/>
            <person name="Pantucek R."/>
        </authorList>
    </citation>
    <scope>NUCLEOTIDE SEQUENCE [LARGE SCALE GENOMIC DNA]</scope>
    <source>
        <strain evidence="1 2">CCM 8692</strain>
    </source>
</reference>
<name>A0ABX0LLP2_9BURK</name>
<dbReference type="Proteomes" id="UP000785613">
    <property type="component" value="Unassembled WGS sequence"/>
</dbReference>
<protein>
    <submittedName>
        <fullName evidence="1">Uncharacterized protein</fullName>
    </submittedName>
</protein>
<accession>A0ABX0LLP2</accession>
<proteinExistence type="predicted"/>
<comment type="caution">
    <text evidence="1">The sequence shown here is derived from an EMBL/GenBank/DDBJ whole genome shotgun (WGS) entry which is preliminary data.</text>
</comment>
<organism evidence="1 2">
    <name type="scientific">Massilia rubra</name>
    <dbReference type="NCBI Taxonomy" id="2607910"/>
    <lineage>
        <taxon>Bacteria</taxon>
        <taxon>Pseudomonadati</taxon>
        <taxon>Pseudomonadota</taxon>
        <taxon>Betaproteobacteria</taxon>
        <taxon>Burkholderiales</taxon>
        <taxon>Oxalobacteraceae</taxon>
        <taxon>Telluria group</taxon>
        <taxon>Massilia</taxon>
    </lineage>
</organism>
<dbReference type="RefSeq" id="WP_167221990.1">
    <property type="nucleotide sequence ID" value="NZ_VUYU01000002.1"/>
</dbReference>